<evidence type="ECO:0000256" key="1">
    <source>
        <dbReference type="SAM" id="MobiDB-lite"/>
    </source>
</evidence>
<feature type="region of interest" description="Disordered" evidence="1">
    <location>
        <begin position="1"/>
        <end position="30"/>
    </location>
</feature>
<keyword evidence="2" id="KW-0489">Methyltransferase</keyword>
<gene>
    <name evidence="2" type="ORF">GA0070607_4209</name>
</gene>
<dbReference type="Gene3D" id="3.40.50.150">
    <property type="entry name" value="Vaccinia Virus protein VP39"/>
    <property type="match status" value="1"/>
</dbReference>
<feature type="compositionally biased region" description="Basic and acidic residues" evidence="1">
    <location>
        <begin position="1"/>
        <end position="29"/>
    </location>
</feature>
<dbReference type="Proteomes" id="UP000198243">
    <property type="component" value="Chromosome I"/>
</dbReference>
<evidence type="ECO:0000313" key="3">
    <source>
        <dbReference type="Proteomes" id="UP000198243"/>
    </source>
</evidence>
<proteinExistence type="predicted"/>
<organism evidence="2 3">
    <name type="scientific">Micromonospora coriariae</name>
    <dbReference type="NCBI Taxonomy" id="285665"/>
    <lineage>
        <taxon>Bacteria</taxon>
        <taxon>Bacillati</taxon>
        <taxon>Actinomycetota</taxon>
        <taxon>Actinomycetes</taxon>
        <taxon>Micromonosporales</taxon>
        <taxon>Micromonosporaceae</taxon>
        <taxon>Micromonospora</taxon>
    </lineage>
</organism>
<name>A0A1C4WV65_9ACTN</name>
<dbReference type="AlphaFoldDB" id="A0A1C4WV65"/>
<protein>
    <submittedName>
        <fullName evidence="2">O-Methyltransferase involved in polyketide biosynthesis</fullName>
    </submittedName>
</protein>
<dbReference type="PIRSF" id="PIRSF017393">
    <property type="entry name" value="MTase_SAV2177"/>
    <property type="match status" value="1"/>
</dbReference>
<dbReference type="GO" id="GO:0008168">
    <property type="term" value="F:methyltransferase activity"/>
    <property type="evidence" value="ECO:0007669"/>
    <property type="project" value="UniProtKB-KW"/>
</dbReference>
<accession>A0A1C4WV65</accession>
<dbReference type="CDD" id="cd02440">
    <property type="entry name" value="AdoMet_MTases"/>
    <property type="match status" value="1"/>
</dbReference>
<sequence length="295" mass="32838">MVWREREGHNTRAGDDARVADSRGERMQRPDWAPDTIDIERPSVARMYDYYLGGSHNFAADRAAAQAMVAAVPEAPLMAQANRAFLRRAVHHLAESGIRQFLDIGSGIPTVGNVHEIAQRLDPESRVVYVDVDPVAVAHSREILAGNDRAVVVQEDLRRPEKILTHPDIRKLLDLDQPVAVMIVAVLHFVSDEDRPAELLRTLRDALAPGSYLVLSQASDDGRSQDERAEAERVYRRTDSPLWVRSRAELTALFDGFELLDPGVVWVPQWRPDTPESAEDAERAVFMGGVGRLGG</sequence>
<keyword evidence="3" id="KW-1185">Reference proteome</keyword>
<dbReference type="GO" id="GO:0032259">
    <property type="term" value="P:methylation"/>
    <property type="evidence" value="ECO:0007669"/>
    <property type="project" value="UniProtKB-KW"/>
</dbReference>
<keyword evidence="2" id="KW-0808">Transferase</keyword>
<reference evidence="3" key="1">
    <citation type="submission" date="2016-06" db="EMBL/GenBank/DDBJ databases">
        <authorList>
            <person name="Varghese N."/>
            <person name="Submissions Spin"/>
        </authorList>
    </citation>
    <scope>NUCLEOTIDE SEQUENCE [LARGE SCALE GENOMIC DNA]</scope>
    <source>
        <strain evidence="3">DSM 44875</strain>
    </source>
</reference>
<dbReference type="EMBL" id="LT607412">
    <property type="protein sequence ID" value="SCF00090.1"/>
    <property type="molecule type" value="Genomic_DNA"/>
</dbReference>
<dbReference type="InterPro" id="IPR029063">
    <property type="entry name" value="SAM-dependent_MTases_sf"/>
</dbReference>
<dbReference type="InterPro" id="IPR006764">
    <property type="entry name" value="SAM_dep_MeTrfase_SAV2177_type"/>
</dbReference>
<dbReference type="SUPFAM" id="SSF53335">
    <property type="entry name" value="S-adenosyl-L-methionine-dependent methyltransferases"/>
    <property type="match status" value="1"/>
</dbReference>
<evidence type="ECO:0000313" key="2">
    <source>
        <dbReference type="EMBL" id="SCF00090.1"/>
    </source>
</evidence>
<dbReference type="Pfam" id="PF04672">
    <property type="entry name" value="Methyltransf_19"/>
    <property type="match status" value="1"/>
</dbReference>